<dbReference type="SUPFAM" id="SSF50978">
    <property type="entry name" value="WD40 repeat-like"/>
    <property type="match status" value="1"/>
</dbReference>
<dbReference type="InterPro" id="IPR015943">
    <property type="entry name" value="WD40/YVTN_repeat-like_dom_sf"/>
</dbReference>
<evidence type="ECO:0000256" key="10">
    <source>
        <dbReference type="ARBA" id="ARBA00032565"/>
    </source>
</evidence>
<evidence type="ECO:0000256" key="3">
    <source>
        <dbReference type="ARBA" id="ARBA00022448"/>
    </source>
</evidence>
<keyword evidence="6" id="KW-0677">Repeat</keyword>
<dbReference type="SMART" id="SM00320">
    <property type="entry name" value="WD40"/>
    <property type="match status" value="6"/>
</dbReference>
<gene>
    <name evidence="12" type="ORF">DB88DRAFT_500595</name>
</gene>
<comment type="caution">
    <text evidence="12">The sequence shown here is derived from an EMBL/GenBank/DDBJ whole genome shotgun (WGS) entry which is preliminary data.</text>
</comment>
<name>A0AAD9CT14_PAPLA</name>
<evidence type="ECO:0000256" key="2">
    <source>
        <dbReference type="ARBA" id="ARBA00004514"/>
    </source>
</evidence>
<dbReference type="Proteomes" id="UP001182556">
    <property type="component" value="Unassembled WGS sequence"/>
</dbReference>
<dbReference type="PANTHER" id="PTHR46027">
    <property type="entry name" value="PEROXISOMAL TARGETING SIGNAL 2 RECEPTOR"/>
    <property type="match status" value="1"/>
</dbReference>
<dbReference type="InterPro" id="IPR036322">
    <property type="entry name" value="WD40_repeat_dom_sf"/>
</dbReference>
<evidence type="ECO:0000256" key="9">
    <source>
        <dbReference type="ARBA" id="ARBA00024017"/>
    </source>
</evidence>
<keyword evidence="7" id="KW-0653">Protein transport</keyword>
<dbReference type="InterPro" id="IPR020472">
    <property type="entry name" value="WD40_PAC1"/>
</dbReference>
<keyword evidence="13" id="KW-1185">Reference proteome</keyword>
<protein>
    <recommendedName>
        <fullName evidence="10">Peroxin-7</fullName>
    </recommendedName>
</protein>
<dbReference type="PRINTS" id="PR00320">
    <property type="entry name" value="GPROTEINBRPT"/>
</dbReference>
<evidence type="ECO:0000256" key="6">
    <source>
        <dbReference type="ARBA" id="ARBA00022737"/>
    </source>
</evidence>
<keyword evidence="8" id="KW-0576">Peroxisome</keyword>
<accession>A0AAD9CT14</accession>
<keyword evidence="5 11" id="KW-0853">WD repeat</keyword>
<keyword evidence="3" id="KW-0813">Transport</keyword>
<feature type="repeat" description="WD" evidence="11">
    <location>
        <begin position="108"/>
        <end position="150"/>
    </location>
</feature>
<dbReference type="Pfam" id="PF00400">
    <property type="entry name" value="WD40"/>
    <property type="match status" value="4"/>
</dbReference>
<comment type="similarity">
    <text evidence="9">Belongs to the WD repeat peroxin-7 family.</text>
</comment>
<comment type="subcellular location">
    <subcellularLocation>
        <location evidence="2">Cytoplasm</location>
        <location evidence="2">Cytosol</location>
    </subcellularLocation>
    <subcellularLocation>
        <location evidence="1">Peroxisome matrix</location>
    </subcellularLocation>
</comment>
<evidence type="ECO:0000313" key="12">
    <source>
        <dbReference type="EMBL" id="KAK1921391.1"/>
    </source>
</evidence>
<proteinExistence type="inferred from homology"/>
<evidence type="ECO:0000256" key="8">
    <source>
        <dbReference type="ARBA" id="ARBA00023140"/>
    </source>
</evidence>
<dbReference type="PANTHER" id="PTHR46027:SF1">
    <property type="entry name" value="PEROXISOMAL TARGETING SIGNAL 2 RECEPTOR"/>
    <property type="match status" value="1"/>
</dbReference>
<keyword evidence="4" id="KW-0963">Cytoplasm</keyword>
<organism evidence="12 13">
    <name type="scientific">Papiliotrema laurentii</name>
    <name type="common">Cryptococcus laurentii</name>
    <dbReference type="NCBI Taxonomy" id="5418"/>
    <lineage>
        <taxon>Eukaryota</taxon>
        <taxon>Fungi</taxon>
        <taxon>Dikarya</taxon>
        <taxon>Basidiomycota</taxon>
        <taxon>Agaricomycotina</taxon>
        <taxon>Tremellomycetes</taxon>
        <taxon>Tremellales</taxon>
        <taxon>Rhynchogastremaceae</taxon>
        <taxon>Papiliotrema</taxon>
    </lineage>
</organism>
<evidence type="ECO:0000256" key="7">
    <source>
        <dbReference type="ARBA" id="ARBA00022927"/>
    </source>
</evidence>
<dbReference type="InterPro" id="IPR001680">
    <property type="entry name" value="WD40_rpt"/>
</dbReference>
<evidence type="ECO:0000313" key="13">
    <source>
        <dbReference type="Proteomes" id="UP001182556"/>
    </source>
</evidence>
<evidence type="ECO:0000256" key="11">
    <source>
        <dbReference type="PROSITE-ProRule" id="PRU00221"/>
    </source>
</evidence>
<dbReference type="GO" id="GO:0016558">
    <property type="term" value="P:protein import into peroxisome matrix"/>
    <property type="evidence" value="ECO:0007669"/>
    <property type="project" value="InterPro"/>
</dbReference>
<sequence>MPPLQPQLPILRVKTPRFTHNALAFSPFFDDQIAVASGTNFGLIGNGRVNILKFGQGGLRVVKTFDTQDCVYDVAWNETHENQVIAACGNGSLRLFDTTLEGFPVKAWHEHRAEIMSVEWSNLLKDTFCTASWDQTVKLWSIGRSTSLLTIPAHQAQIFQASFAPHVPSLIATCAADGCMNLFDTRSQIPDKPATSIRVSDGDVLHLDWNKYLPGIIATASKDGVVRVWDTRNPGRPVAELLGHRLAARKVAWSPHHRDILATTSYDITCRTWSVTTRTELLVHDQHTEFVMGAAWALFDRDVLATCAWDEEVHLFRT</sequence>
<dbReference type="InterPro" id="IPR019775">
    <property type="entry name" value="WD40_repeat_CS"/>
</dbReference>
<dbReference type="PROSITE" id="PS50082">
    <property type="entry name" value="WD_REPEATS_2"/>
    <property type="match status" value="3"/>
</dbReference>
<dbReference type="Gene3D" id="2.130.10.10">
    <property type="entry name" value="YVTN repeat-like/Quinoprotein amine dehydrogenase"/>
    <property type="match status" value="1"/>
</dbReference>
<dbReference type="GO" id="GO:0005053">
    <property type="term" value="F:peroxisome matrix targeting signal-2 binding"/>
    <property type="evidence" value="ECO:0007669"/>
    <property type="project" value="InterPro"/>
</dbReference>
<evidence type="ECO:0000256" key="4">
    <source>
        <dbReference type="ARBA" id="ARBA00022490"/>
    </source>
</evidence>
<dbReference type="GO" id="GO:0005782">
    <property type="term" value="C:peroxisomal matrix"/>
    <property type="evidence" value="ECO:0007669"/>
    <property type="project" value="UniProtKB-SubCell"/>
</dbReference>
<dbReference type="EMBL" id="JAODAN010000011">
    <property type="protein sequence ID" value="KAK1921391.1"/>
    <property type="molecule type" value="Genomic_DNA"/>
</dbReference>
<dbReference type="AlphaFoldDB" id="A0AAD9CT14"/>
<dbReference type="PROSITE" id="PS00678">
    <property type="entry name" value="WD_REPEATS_1"/>
    <property type="match status" value="1"/>
</dbReference>
<feature type="repeat" description="WD" evidence="11">
    <location>
        <begin position="197"/>
        <end position="233"/>
    </location>
</feature>
<evidence type="ECO:0000256" key="1">
    <source>
        <dbReference type="ARBA" id="ARBA00004253"/>
    </source>
</evidence>
<dbReference type="GO" id="GO:0005829">
    <property type="term" value="C:cytosol"/>
    <property type="evidence" value="ECO:0007669"/>
    <property type="project" value="UniProtKB-SubCell"/>
</dbReference>
<dbReference type="InterPro" id="IPR044536">
    <property type="entry name" value="PEX7"/>
</dbReference>
<evidence type="ECO:0000256" key="5">
    <source>
        <dbReference type="ARBA" id="ARBA00022574"/>
    </source>
</evidence>
<reference evidence="12" key="1">
    <citation type="submission" date="2023-02" db="EMBL/GenBank/DDBJ databases">
        <title>Identification and recombinant expression of a fungal hydrolase from Papiliotrema laurentii that hydrolyzes apple cutin and clears colloidal polyester polyurethane.</title>
        <authorList>
            <consortium name="DOE Joint Genome Institute"/>
            <person name="Roman V.A."/>
            <person name="Bojanowski C."/>
            <person name="Crable B.R."/>
            <person name="Wagner D.N."/>
            <person name="Hung C.S."/>
            <person name="Nadeau L.J."/>
            <person name="Schratz L."/>
            <person name="Haridas S."/>
            <person name="Pangilinan J."/>
            <person name="Lipzen A."/>
            <person name="Na H."/>
            <person name="Yan M."/>
            <person name="Ng V."/>
            <person name="Grigoriev I.V."/>
            <person name="Spatafora J.W."/>
            <person name="Barlow D."/>
            <person name="Biffinger J."/>
            <person name="Kelley-Loughnane N."/>
            <person name="Varaljay V.A."/>
            <person name="Crookes-Goodson W.J."/>
        </authorList>
    </citation>
    <scope>NUCLEOTIDE SEQUENCE</scope>
    <source>
        <strain evidence="12">5307AH</strain>
    </source>
</reference>
<feature type="repeat" description="WD" evidence="11">
    <location>
        <begin position="241"/>
        <end position="283"/>
    </location>
</feature>